<dbReference type="PROSITE" id="PS51833">
    <property type="entry name" value="HDOD"/>
    <property type="match status" value="1"/>
</dbReference>
<evidence type="ECO:0000259" key="1">
    <source>
        <dbReference type="PROSITE" id="PS51833"/>
    </source>
</evidence>
<dbReference type="Gene3D" id="3.30.450.40">
    <property type="match status" value="1"/>
</dbReference>
<name>A0A3E0TZN5_9GAMM</name>
<organism evidence="2 3">
    <name type="scientific">Thalassotalea euphylliae</name>
    <dbReference type="NCBI Taxonomy" id="1655234"/>
    <lineage>
        <taxon>Bacteria</taxon>
        <taxon>Pseudomonadati</taxon>
        <taxon>Pseudomonadota</taxon>
        <taxon>Gammaproteobacteria</taxon>
        <taxon>Alteromonadales</taxon>
        <taxon>Colwelliaceae</taxon>
        <taxon>Thalassotalea</taxon>
    </lineage>
</organism>
<dbReference type="Proteomes" id="UP000256899">
    <property type="component" value="Unassembled WGS sequence"/>
</dbReference>
<evidence type="ECO:0000313" key="3">
    <source>
        <dbReference type="Proteomes" id="UP000256899"/>
    </source>
</evidence>
<dbReference type="SUPFAM" id="SSF109604">
    <property type="entry name" value="HD-domain/PDEase-like"/>
    <property type="match status" value="1"/>
</dbReference>
<keyword evidence="3" id="KW-1185">Reference proteome</keyword>
<dbReference type="SUPFAM" id="SSF55781">
    <property type="entry name" value="GAF domain-like"/>
    <property type="match status" value="1"/>
</dbReference>
<dbReference type="PANTHER" id="PTHR33525:SF3">
    <property type="entry name" value="RIBONUCLEASE Y"/>
    <property type="match status" value="1"/>
</dbReference>
<dbReference type="AlphaFoldDB" id="A0A3E0TZN5"/>
<dbReference type="Pfam" id="PF08668">
    <property type="entry name" value="HDOD"/>
    <property type="match status" value="1"/>
</dbReference>
<feature type="domain" description="HDOD" evidence="1">
    <location>
        <begin position="32"/>
        <end position="231"/>
    </location>
</feature>
<evidence type="ECO:0000313" key="2">
    <source>
        <dbReference type="EMBL" id="REL29445.1"/>
    </source>
</evidence>
<gene>
    <name evidence="2" type="ORF">DXX94_01180</name>
</gene>
<accession>A0A3E0TZN5</accession>
<reference evidence="3" key="1">
    <citation type="submission" date="2018-08" db="EMBL/GenBank/DDBJ databases">
        <title>Thalassotalea euphylliae genome.</title>
        <authorList>
            <person name="Summers S."/>
            <person name="Rice S.A."/>
            <person name="Freckelton M.L."/>
            <person name="Nedved B.T."/>
            <person name="Hadfield M.G."/>
        </authorList>
    </citation>
    <scope>NUCLEOTIDE SEQUENCE [LARGE SCALE GENOMIC DNA]</scope>
    <source>
        <strain evidence="3">H3</strain>
    </source>
</reference>
<dbReference type="EMBL" id="QUOT01000001">
    <property type="protein sequence ID" value="REL29445.1"/>
    <property type="molecule type" value="Genomic_DNA"/>
</dbReference>
<proteinExistence type="predicted"/>
<dbReference type="InterPro" id="IPR013976">
    <property type="entry name" value="HDOD"/>
</dbReference>
<sequence length="495" mass="55938">MLNKNLACFGGGVAAKKASSEHWISIISQRELPALTSTALLLDKFANDDVSSLPRLSNAILHDQVLSSSLLKVANSIQRIGVNKITTVSRATVILGIQTVKNICLTSKVIESLLKHKDLDIEVYTRIKSLMAQSFFAGQLAKMMLPNHSDETQEEVYIAAMLRRIGETAFWCLGKEFQEELDHLISVPKQQYEEACIELIGMSFDELSIGLARRWQLGDLMIKSLDNPEQRTLEMQVIYLADKLVHYIHNPPTAVKYNKIIRQISKLMKISDQQLLYRIKQTRETSIKLLESYGAQILIEYVKKLPSAADLAHDNQFVYEDVVNKEAALLKTIQHLTSMTLTTKDASLYLEYALTQLARILNFETCSFYLLTNLKQTLTCRQTVNHFGKVVEEPLTISLTDQKSLLNRVLYTQQPAIVNNESDHGNARFPYPVNKLFAKSKLVLAAVHIKQSNIGMIIGQRKKPTIEQAELDNFHLLTQHLNMCLTLISPNKKAT</sequence>
<comment type="caution">
    <text evidence="2">The sequence shown here is derived from an EMBL/GenBank/DDBJ whole genome shotgun (WGS) entry which is preliminary data.</text>
</comment>
<dbReference type="InterPro" id="IPR052340">
    <property type="entry name" value="RNase_Y/CdgJ"/>
</dbReference>
<dbReference type="PANTHER" id="PTHR33525">
    <property type="match status" value="1"/>
</dbReference>
<dbReference type="InterPro" id="IPR029016">
    <property type="entry name" value="GAF-like_dom_sf"/>
</dbReference>
<protein>
    <submittedName>
        <fullName evidence="2">HDOD domain-containing protein</fullName>
    </submittedName>
</protein>
<dbReference type="Gene3D" id="1.10.3210.10">
    <property type="entry name" value="Hypothetical protein af1432"/>
    <property type="match status" value="1"/>
</dbReference>